<dbReference type="GO" id="GO:0005886">
    <property type="term" value="C:plasma membrane"/>
    <property type="evidence" value="ECO:0007669"/>
    <property type="project" value="UniProtKB-SubCell"/>
</dbReference>
<reference evidence="7" key="1">
    <citation type="submission" date="2020-10" db="EMBL/GenBank/DDBJ databases">
        <authorList>
            <person name="Castelo-Branco R."/>
            <person name="Eusebio N."/>
            <person name="Adriana R."/>
            <person name="Vieira A."/>
            <person name="Brugerolle De Fraissinette N."/>
            <person name="Rezende De Castro R."/>
            <person name="Schneider M.P."/>
            <person name="Vasconcelos V."/>
            <person name="Leao P.N."/>
        </authorList>
    </citation>
    <scope>NUCLEOTIDE SEQUENCE</scope>
    <source>
        <strain evidence="7">LEGE 11480</strain>
    </source>
</reference>
<dbReference type="EMBL" id="JADEXQ010000016">
    <property type="protein sequence ID" value="MBE9029477.1"/>
    <property type="molecule type" value="Genomic_DNA"/>
</dbReference>
<comment type="caution">
    <text evidence="7">The sequence shown here is derived from an EMBL/GenBank/DDBJ whole genome shotgun (WGS) entry which is preliminary data.</text>
</comment>
<keyword evidence="2" id="KW-1003">Cell membrane</keyword>
<feature type="transmembrane region" description="Helical" evidence="6">
    <location>
        <begin position="126"/>
        <end position="150"/>
    </location>
</feature>
<evidence type="ECO:0000313" key="8">
    <source>
        <dbReference type="Proteomes" id="UP000625316"/>
    </source>
</evidence>
<keyword evidence="8" id="KW-1185">Reference proteome</keyword>
<evidence type="ECO:0000256" key="2">
    <source>
        <dbReference type="ARBA" id="ARBA00022475"/>
    </source>
</evidence>
<protein>
    <submittedName>
        <fullName evidence="7">Flippase-like domain-containing protein</fullName>
    </submittedName>
</protein>
<evidence type="ECO:0000256" key="4">
    <source>
        <dbReference type="ARBA" id="ARBA00022989"/>
    </source>
</evidence>
<keyword evidence="3 6" id="KW-0812">Transmembrane</keyword>
<accession>A0A928Z2W9</accession>
<proteinExistence type="predicted"/>
<comment type="subcellular location">
    <subcellularLocation>
        <location evidence="1">Cell membrane</location>
        <topology evidence="1">Multi-pass membrane protein</topology>
    </subcellularLocation>
</comment>
<dbReference type="RefSeq" id="WP_264324295.1">
    <property type="nucleotide sequence ID" value="NZ_JADEXQ010000016.1"/>
</dbReference>
<evidence type="ECO:0000256" key="1">
    <source>
        <dbReference type="ARBA" id="ARBA00004651"/>
    </source>
</evidence>
<gene>
    <name evidence="7" type="ORF">IQ266_06835</name>
</gene>
<evidence type="ECO:0000256" key="5">
    <source>
        <dbReference type="ARBA" id="ARBA00023136"/>
    </source>
</evidence>
<keyword evidence="5 6" id="KW-0472">Membrane</keyword>
<keyword evidence="4 6" id="KW-1133">Transmembrane helix</keyword>
<feature type="transmembrane region" description="Helical" evidence="6">
    <location>
        <begin position="44"/>
        <end position="66"/>
    </location>
</feature>
<evidence type="ECO:0000256" key="6">
    <source>
        <dbReference type="SAM" id="Phobius"/>
    </source>
</evidence>
<dbReference type="AlphaFoldDB" id="A0A928Z2W9"/>
<feature type="transmembrane region" description="Helical" evidence="6">
    <location>
        <begin position="244"/>
        <end position="266"/>
    </location>
</feature>
<dbReference type="InterPro" id="IPR022791">
    <property type="entry name" value="L-PG_synthase/AglD"/>
</dbReference>
<sequence length="318" mass="34727">MSKFRVNWPQFLRWGLIGAVLFFLGRTLWQNWQTVASIRITTSGWGLLTIGLAISLLAHCLAGAIWTDILRMFQTQQSESTSITSPWGIKIYLTTNLAKYLPGNVWHFYGRFNACKQINIPAGNALLSILLEPLLMAVSGLVVVIAAIPFSQANVQSPALLAAQFLGLGAVLVGIHPKILNRVLRQVGGAKRKRLAIAPENIPQLQHYPIRALMGELGFVLLRGTGFVITWSSIHRLELHQLPIIYSSFAIAWLLGLVVPGLPGGIGLFEAVTIALLNNQLSTGELLAIVALYRVVNTLAETIGAGFAQLLPQSQRLN</sequence>
<organism evidence="7 8">
    <name type="scientific">Romeriopsis navalis LEGE 11480</name>
    <dbReference type="NCBI Taxonomy" id="2777977"/>
    <lineage>
        <taxon>Bacteria</taxon>
        <taxon>Bacillati</taxon>
        <taxon>Cyanobacteriota</taxon>
        <taxon>Cyanophyceae</taxon>
        <taxon>Leptolyngbyales</taxon>
        <taxon>Leptolyngbyaceae</taxon>
        <taxon>Romeriopsis</taxon>
        <taxon>Romeriopsis navalis</taxon>
    </lineage>
</organism>
<dbReference type="Pfam" id="PF03706">
    <property type="entry name" value="LPG_synthase_TM"/>
    <property type="match status" value="1"/>
</dbReference>
<feature type="transmembrane region" description="Helical" evidence="6">
    <location>
        <begin position="156"/>
        <end position="175"/>
    </location>
</feature>
<feature type="transmembrane region" description="Helical" evidence="6">
    <location>
        <begin position="12"/>
        <end position="32"/>
    </location>
</feature>
<name>A0A928Z2W9_9CYAN</name>
<evidence type="ECO:0000256" key="3">
    <source>
        <dbReference type="ARBA" id="ARBA00022692"/>
    </source>
</evidence>
<evidence type="ECO:0000313" key="7">
    <source>
        <dbReference type="EMBL" id="MBE9029477.1"/>
    </source>
</evidence>
<dbReference type="Proteomes" id="UP000625316">
    <property type="component" value="Unassembled WGS sequence"/>
</dbReference>